<name>A0A815DNJ1_9BILA</name>
<dbReference type="EMBL" id="CAJNOQ010012269">
    <property type="protein sequence ID" value="CAF1296075.1"/>
    <property type="molecule type" value="Genomic_DNA"/>
</dbReference>
<evidence type="ECO:0000313" key="4">
    <source>
        <dbReference type="EMBL" id="CAF4110793.1"/>
    </source>
</evidence>
<evidence type="ECO:0000313" key="3">
    <source>
        <dbReference type="EMBL" id="CAF1296075.1"/>
    </source>
</evidence>
<dbReference type="Pfam" id="PF12014">
    <property type="entry name" value="Cyclin_D1_bind"/>
    <property type="match status" value="1"/>
</dbReference>
<dbReference type="OrthoDB" id="422206at2759"/>
<dbReference type="EMBL" id="CAJOBC010035069">
    <property type="protein sequence ID" value="CAF4110793.1"/>
    <property type="molecule type" value="Genomic_DNA"/>
</dbReference>
<evidence type="ECO:0000256" key="2">
    <source>
        <dbReference type="ARBA" id="ARBA00022786"/>
    </source>
</evidence>
<reference evidence="3" key="1">
    <citation type="submission" date="2021-02" db="EMBL/GenBank/DDBJ databases">
        <authorList>
            <person name="Nowell W R."/>
        </authorList>
    </citation>
    <scope>NUCLEOTIDE SEQUENCE</scope>
</reference>
<dbReference type="InterPro" id="IPR045048">
    <property type="entry name" value="FBXO31/39"/>
</dbReference>
<evidence type="ECO:0000313" key="5">
    <source>
        <dbReference type="Proteomes" id="UP000663829"/>
    </source>
</evidence>
<dbReference type="GO" id="GO:0016567">
    <property type="term" value="P:protein ubiquitination"/>
    <property type="evidence" value="ECO:0007669"/>
    <property type="project" value="UniProtKB-UniPathway"/>
</dbReference>
<protein>
    <submittedName>
        <fullName evidence="3">Uncharacterized protein</fullName>
    </submittedName>
</protein>
<comment type="pathway">
    <text evidence="1">Protein modification; protein ubiquitination.</text>
</comment>
<dbReference type="Proteomes" id="UP000681722">
    <property type="component" value="Unassembled WGS sequence"/>
</dbReference>
<keyword evidence="5" id="KW-1185">Reference proteome</keyword>
<dbReference type="UniPathway" id="UPA00143"/>
<accession>A0A815DNJ1</accession>
<dbReference type="PANTHER" id="PTHR10706">
    <property type="entry name" value="F-BOX FAMILY PROTEIN"/>
    <property type="match status" value="1"/>
</dbReference>
<proteinExistence type="predicted"/>
<dbReference type="PANTHER" id="PTHR10706:SF130">
    <property type="entry name" value="F-BOX ONLY PROTEIN 31"/>
    <property type="match status" value="1"/>
</dbReference>
<sequence>LFTTVLSPYGKYFGYWSQSTPVYGGLVHVYLCLDSGLIIGEKIKAINNLSRGLDGDEDEFEGENEYNLISKLKPKYERTKLFQINPNENEKLCLGHDNGSHSMDINYVRKKRVPLNNSPALLMAEHTILNEEVDDLYFTTNCSLKMDIYHPICYSIYENQIPFSSREWSLSCLKGIWVGTYSTHGLEFLYLNSITNFVCPTSLGKECLISDKVLENVLIATKITGDPNVPRGEISFVALKQMDNVDSKNNDFIQQRCFQAAGQIAATGFVNPSYIKTKLEVVSNDEILITWYQLYHISRYKRCVF</sequence>
<evidence type="ECO:0000256" key="1">
    <source>
        <dbReference type="ARBA" id="ARBA00004906"/>
    </source>
</evidence>
<comment type="caution">
    <text evidence="3">The sequence shown here is derived from an EMBL/GenBank/DDBJ whole genome shotgun (WGS) entry which is preliminary data.</text>
</comment>
<dbReference type="Proteomes" id="UP000663829">
    <property type="component" value="Unassembled WGS sequence"/>
</dbReference>
<keyword evidence="2" id="KW-0833">Ubl conjugation pathway</keyword>
<feature type="non-terminal residue" evidence="3">
    <location>
        <position position="1"/>
    </location>
</feature>
<organism evidence="3 5">
    <name type="scientific">Didymodactylos carnosus</name>
    <dbReference type="NCBI Taxonomy" id="1234261"/>
    <lineage>
        <taxon>Eukaryota</taxon>
        <taxon>Metazoa</taxon>
        <taxon>Spiralia</taxon>
        <taxon>Gnathifera</taxon>
        <taxon>Rotifera</taxon>
        <taxon>Eurotatoria</taxon>
        <taxon>Bdelloidea</taxon>
        <taxon>Philodinida</taxon>
        <taxon>Philodinidae</taxon>
        <taxon>Didymodactylos</taxon>
    </lineage>
</organism>
<gene>
    <name evidence="3" type="ORF">GPM918_LOCUS28281</name>
    <name evidence="4" type="ORF">SRO942_LOCUS28766</name>
</gene>
<dbReference type="AlphaFoldDB" id="A0A815DNJ1"/>